<sequence length="124" mass="14604">MPPTNKPQTDPTILQHARANRHLHTPAETKLWRLLRNHNLDGYKFRRQHPIGHYIVDFYCHETKLVVELDGRSHDEQMEYDAERTAWLESQGYRVIRFANERVMQDVVMVAEAILAACREEPSP</sequence>
<dbReference type="Proteomes" id="UP000215027">
    <property type="component" value="Chromosome I"/>
</dbReference>
<evidence type="ECO:0000313" key="2">
    <source>
        <dbReference type="EMBL" id="CUS03073.2"/>
    </source>
</evidence>
<dbReference type="Gene3D" id="3.40.960.10">
    <property type="entry name" value="VSR Endonuclease"/>
    <property type="match status" value="1"/>
</dbReference>
<evidence type="ECO:0000313" key="3">
    <source>
        <dbReference type="Proteomes" id="UP000215027"/>
    </source>
</evidence>
<feature type="domain" description="DUF559" evidence="1">
    <location>
        <begin position="14"/>
        <end position="118"/>
    </location>
</feature>
<dbReference type="InterPro" id="IPR007569">
    <property type="entry name" value="DUF559"/>
</dbReference>
<evidence type="ECO:0000259" key="1">
    <source>
        <dbReference type="Pfam" id="PF04480"/>
    </source>
</evidence>
<dbReference type="SUPFAM" id="SSF52980">
    <property type="entry name" value="Restriction endonuclease-like"/>
    <property type="match status" value="1"/>
</dbReference>
<gene>
    <name evidence="2" type="ORF">CFX0092_A1195</name>
</gene>
<dbReference type="Pfam" id="PF04480">
    <property type="entry name" value="DUF559"/>
    <property type="match status" value="1"/>
</dbReference>
<dbReference type="PANTHER" id="PTHR38590">
    <property type="entry name" value="BLL0828 PROTEIN"/>
    <property type="match status" value="1"/>
</dbReference>
<dbReference type="AlphaFoldDB" id="A0A170PFA5"/>
<dbReference type="InterPro" id="IPR047216">
    <property type="entry name" value="Endonuclease_DUF559_bact"/>
</dbReference>
<dbReference type="InterPro" id="IPR011335">
    <property type="entry name" value="Restrct_endonuc-II-like"/>
</dbReference>
<name>A0A170PFA5_9CHLR</name>
<reference evidence="2" key="1">
    <citation type="submission" date="2016-01" db="EMBL/GenBank/DDBJ databases">
        <authorList>
            <person name="Mcilroy J.S."/>
            <person name="Karst M S."/>
            <person name="Albertsen M."/>
        </authorList>
    </citation>
    <scope>NUCLEOTIDE SEQUENCE</scope>
    <source>
        <strain evidence="2">Cfx-K</strain>
    </source>
</reference>
<dbReference type="CDD" id="cd01038">
    <property type="entry name" value="Endonuclease_DUF559"/>
    <property type="match status" value="1"/>
</dbReference>
<keyword evidence="3" id="KW-1185">Reference proteome</keyword>
<protein>
    <recommendedName>
        <fullName evidence="1">DUF559 domain-containing protein</fullName>
    </recommendedName>
</protein>
<dbReference type="OrthoDB" id="9798754at2"/>
<dbReference type="KEGG" id="pbf:CFX0092_A1195"/>
<proteinExistence type="predicted"/>
<accession>A0A170PFA5</accession>
<dbReference type="PANTHER" id="PTHR38590:SF1">
    <property type="entry name" value="BLL0828 PROTEIN"/>
    <property type="match status" value="1"/>
</dbReference>
<dbReference type="EMBL" id="LN890655">
    <property type="protein sequence ID" value="CUS03073.2"/>
    <property type="molecule type" value="Genomic_DNA"/>
</dbReference>
<organism evidence="2 3">
    <name type="scientific">Candidatus Promineifilum breve</name>
    <dbReference type="NCBI Taxonomy" id="1806508"/>
    <lineage>
        <taxon>Bacteria</taxon>
        <taxon>Bacillati</taxon>
        <taxon>Chloroflexota</taxon>
        <taxon>Ardenticatenia</taxon>
        <taxon>Candidatus Promineifilales</taxon>
        <taxon>Candidatus Promineifilaceae</taxon>
        <taxon>Candidatus Promineifilum</taxon>
    </lineage>
</organism>
<dbReference type="RefSeq" id="WP_095042612.1">
    <property type="nucleotide sequence ID" value="NZ_LN890655.1"/>
</dbReference>